<feature type="coiled-coil region" evidence="2">
    <location>
        <begin position="385"/>
        <end position="455"/>
    </location>
</feature>
<comment type="similarity">
    <text evidence="1">Belongs to the plasmid mobilization pre family.</text>
</comment>
<accession>A0A428AH85</accession>
<dbReference type="AlphaFoldDB" id="A0A428AH85"/>
<dbReference type="Pfam" id="PF01076">
    <property type="entry name" value="Mob_Pre"/>
    <property type="match status" value="1"/>
</dbReference>
<dbReference type="Proteomes" id="UP000282617">
    <property type="component" value="Unassembled WGS sequence"/>
</dbReference>
<evidence type="ECO:0000256" key="1">
    <source>
        <dbReference type="ARBA" id="ARBA00010657"/>
    </source>
</evidence>
<reference evidence="3 4" key="1">
    <citation type="submission" date="2018-11" db="EMBL/GenBank/DDBJ databases">
        <title>Species Designations Belie Phenotypic and Genotypic Heterogeneity in Oral Streptococci.</title>
        <authorList>
            <person name="Velsko I."/>
        </authorList>
    </citation>
    <scope>NUCLEOTIDE SEQUENCE [LARGE SCALE GENOMIC DNA]</scope>
    <source>
        <strain evidence="3 4">BCC51</strain>
    </source>
</reference>
<evidence type="ECO:0000256" key="2">
    <source>
        <dbReference type="SAM" id="Coils"/>
    </source>
</evidence>
<keyword evidence="2" id="KW-0175">Coiled coil</keyword>
<organism evidence="3 4">
    <name type="scientific">Streptococcus cristatus</name>
    <dbReference type="NCBI Taxonomy" id="45634"/>
    <lineage>
        <taxon>Bacteria</taxon>
        <taxon>Bacillati</taxon>
        <taxon>Bacillota</taxon>
        <taxon>Bacilli</taxon>
        <taxon>Lactobacillales</taxon>
        <taxon>Streptococcaceae</taxon>
        <taxon>Streptococcus</taxon>
    </lineage>
</organism>
<gene>
    <name evidence="3" type="ORF">D8872_09800</name>
</gene>
<comment type="caution">
    <text evidence="3">The sequence shown here is derived from an EMBL/GenBank/DDBJ whole genome shotgun (WGS) entry which is preliminary data.</text>
</comment>
<protein>
    <submittedName>
        <fullName evidence="3">Plasmid recombination enzyme</fullName>
    </submittedName>
</protein>
<dbReference type="GO" id="GO:0003677">
    <property type="term" value="F:DNA binding"/>
    <property type="evidence" value="ECO:0007669"/>
    <property type="project" value="InterPro"/>
</dbReference>
<dbReference type="CDD" id="cd17242">
    <property type="entry name" value="MobM_relaxase"/>
    <property type="match status" value="1"/>
</dbReference>
<name>A0A428AH85_STRCR</name>
<evidence type="ECO:0000313" key="3">
    <source>
        <dbReference type="EMBL" id="RSI40721.1"/>
    </source>
</evidence>
<evidence type="ECO:0000313" key="4">
    <source>
        <dbReference type="Proteomes" id="UP000282617"/>
    </source>
</evidence>
<dbReference type="InterPro" id="IPR001668">
    <property type="entry name" value="Mob_Pre"/>
</dbReference>
<dbReference type="GO" id="GO:0006310">
    <property type="term" value="P:DNA recombination"/>
    <property type="evidence" value="ECO:0007669"/>
    <property type="project" value="InterPro"/>
</dbReference>
<feature type="coiled-coil region" evidence="2">
    <location>
        <begin position="244"/>
        <end position="310"/>
    </location>
</feature>
<dbReference type="Gene3D" id="3.30.930.30">
    <property type="match status" value="1"/>
</dbReference>
<dbReference type="EMBL" id="RJNA01000024">
    <property type="protein sequence ID" value="RSI40721.1"/>
    <property type="molecule type" value="Genomic_DNA"/>
</dbReference>
<proteinExistence type="inferred from homology"/>
<sequence length="472" mass="56279">MNKTMTLSFKTNPRQTNIRHNNRELTEKEFKSDAHKHIQREKSKYNIQIVKRDIKDVYHELFDDALNAYNAKQKRKDRKIDDYYKHVQKSKNLDLQREFIVTVGNKADWEKLSFEEKQEVGEALEHYVRDFNERHDNMTIYNAIVHLDESGAPHAHFNVVPTATGYKNGLAVQPSFRKALEQEGFGPSGKEQFKAFRNAEIHRLHQFVHEIGIDRKAGQTNDIRDMREYKDAMEYIENRKSSQIVKMQREEQAHEEKMEELNKRLRQQEEKIQKRDEAFEASKRQQARLIKQINDEIASKAEQLDLERIEDETVDAMLKMQLIANKPIDDKRNYRIEEKGFGKEKQRYVIVPEKDFDDLARRANRGPLVKLLNEFKERILGLGIVQRLQATIAKLKEEMASLIRENDNLSKELTSMVEDRNKYRYQLQDQEYYLTERERNEIAEKIIQRKDLELEDGDRDRTFERDDLDFSR</sequence>
<dbReference type="RefSeq" id="WP_125390849.1">
    <property type="nucleotide sequence ID" value="NZ_RJNA01000024.1"/>
</dbReference>